<evidence type="ECO:0000313" key="2">
    <source>
        <dbReference type="EMBL" id="OAA73051.1"/>
    </source>
</evidence>
<evidence type="ECO:0000256" key="1">
    <source>
        <dbReference type="SAM" id="SignalP"/>
    </source>
</evidence>
<comment type="caution">
    <text evidence="2">The sequence shown here is derived from an EMBL/GenBank/DDBJ whole genome shotgun (WGS) entry which is preliminary data.</text>
</comment>
<reference evidence="2 3" key="1">
    <citation type="journal article" date="2016" name="Genome Biol. Evol.">
        <title>Divergent and convergent evolution of fungal pathogenicity.</title>
        <authorList>
            <person name="Shang Y."/>
            <person name="Xiao G."/>
            <person name="Zheng P."/>
            <person name="Cen K."/>
            <person name="Zhan S."/>
            <person name="Wang C."/>
        </authorList>
    </citation>
    <scope>NUCLEOTIDE SEQUENCE [LARGE SCALE GENOMIC DNA]</scope>
    <source>
        <strain evidence="2 3">RCEF 1005</strain>
    </source>
</reference>
<keyword evidence="3" id="KW-1185">Reference proteome</keyword>
<gene>
    <name evidence="2" type="ORF">LEL_08835</name>
</gene>
<feature type="chain" id="PRO_5007896303" evidence="1">
    <location>
        <begin position="18"/>
        <end position="56"/>
    </location>
</feature>
<accession>A0A168DVC3</accession>
<sequence length="56" mass="5718">MNFGSIILMAMASLAIAGPTHDARSAPNCRGPCGDNNSFCKNGLCPGAVGVCNYLD</sequence>
<organism evidence="2 3">
    <name type="scientific">Akanthomyces lecanii RCEF 1005</name>
    <dbReference type="NCBI Taxonomy" id="1081108"/>
    <lineage>
        <taxon>Eukaryota</taxon>
        <taxon>Fungi</taxon>
        <taxon>Dikarya</taxon>
        <taxon>Ascomycota</taxon>
        <taxon>Pezizomycotina</taxon>
        <taxon>Sordariomycetes</taxon>
        <taxon>Hypocreomycetidae</taxon>
        <taxon>Hypocreales</taxon>
        <taxon>Cordycipitaceae</taxon>
        <taxon>Akanthomyces</taxon>
        <taxon>Cordyceps confragosa</taxon>
    </lineage>
</organism>
<protein>
    <submittedName>
        <fullName evidence="2">Uncharacterized protein</fullName>
    </submittedName>
</protein>
<feature type="signal peptide" evidence="1">
    <location>
        <begin position="1"/>
        <end position="17"/>
    </location>
</feature>
<dbReference type="EMBL" id="AZHF01000007">
    <property type="protein sequence ID" value="OAA73051.1"/>
    <property type="molecule type" value="Genomic_DNA"/>
</dbReference>
<proteinExistence type="predicted"/>
<dbReference type="Proteomes" id="UP000076881">
    <property type="component" value="Unassembled WGS sequence"/>
</dbReference>
<dbReference type="AlphaFoldDB" id="A0A168DVC3"/>
<name>A0A168DVC3_CORDF</name>
<evidence type="ECO:0000313" key="3">
    <source>
        <dbReference type="Proteomes" id="UP000076881"/>
    </source>
</evidence>
<keyword evidence="1" id="KW-0732">Signal</keyword>